<sequence length="221" mass="25430">MKQLVPTFTKLILKGDVQALSELYTSSIQGRTDSLTFYESVVRPSMYRIGDLWEKNQITVAEEHLATATLKYLLASVYTPYEVSERRPKGLLFCIEGEQHSLGLELANEVFKEQHWNTRYLGANVPIRDAVTFVKAWKPQAVAISIGMTTTIQQLKECLEEIEKVQPDIKILVGGRLISHYKLEFLKKDSIKTFYDLRELNEYLEEHADQFLALIEEKISN</sequence>
<feature type="domain" description="B12-binding" evidence="3">
    <location>
        <begin position="87"/>
        <end position="221"/>
    </location>
</feature>
<dbReference type="OrthoDB" id="5756833at2"/>
<keyword evidence="1" id="KW-0479">Metal-binding</keyword>
<dbReference type="Gene3D" id="3.40.50.280">
    <property type="entry name" value="Cobalamin-binding domain"/>
    <property type="match status" value="1"/>
</dbReference>
<dbReference type="GO" id="GO:0046872">
    <property type="term" value="F:metal ion binding"/>
    <property type="evidence" value="ECO:0007669"/>
    <property type="project" value="UniProtKB-KW"/>
</dbReference>
<dbReference type="InterPro" id="IPR050554">
    <property type="entry name" value="Met_Synthase/Corrinoid"/>
</dbReference>
<name>A0A0V8HG93_9BACI</name>
<evidence type="ECO:0000313" key="4">
    <source>
        <dbReference type="EMBL" id="SCC17917.1"/>
    </source>
</evidence>
<dbReference type="InterPro" id="IPR036724">
    <property type="entry name" value="Cobalamin-bd_sf"/>
</dbReference>
<dbReference type="GO" id="GO:0031419">
    <property type="term" value="F:cobalamin binding"/>
    <property type="evidence" value="ECO:0007669"/>
    <property type="project" value="InterPro"/>
</dbReference>
<dbReference type="PANTHER" id="PTHR45833:SF1">
    <property type="entry name" value="METHIONINE SYNTHASE"/>
    <property type="match status" value="1"/>
</dbReference>
<dbReference type="InterPro" id="IPR003759">
    <property type="entry name" value="Cbl-bd_cap"/>
</dbReference>
<dbReference type="InterPro" id="IPR006158">
    <property type="entry name" value="Cobalamin-bd"/>
</dbReference>
<dbReference type="RefSeq" id="WP_058298997.1">
    <property type="nucleotide sequence ID" value="NZ_FMAU01000003.1"/>
</dbReference>
<dbReference type="SUPFAM" id="SSF52242">
    <property type="entry name" value="Cobalamin (vitamin B12)-binding domain"/>
    <property type="match status" value="1"/>
</dbReference>
<accession>A0A0V8HG93</accession>
<evidence type="ECO:0000256" key="1">
    <source>
        <dbReference type="ARBA" id="ARBA00022723"/>
    </source>
</evidence>
<evidence type="ECO:0000313" key="5">
    <source>
        <dbReference type="Proteomes" id="UP000181997"/>
    </source>
</evidence>
<evidence type="ECO:0000259" key="3">
    <source>
        <dbReference type="PROSITE" id="PS51332"/>
    </source>
</evidence>
<dbReference type="EMBL" id="FMAU01000003">
    <property type="protein sequence ID" value="SCC17917.1"/>
    <property type="molecule type" value="Genomic_DNA"/>
</dbReference>
<dbReference type="GO" id="GO:0050667">
    <property type="term" value="P:homocysteine metabolic process"/>
    <property type="evidence" value="ECO:0007669"/>
    <property type="project" value="TreeGrafter"/>
</dbReference>
<dbReference type="Gene3D" id="1.10.1240.10">
    <property type="entry name" value="Methionine synthase domain"/>
    <property type="match status" value="1"/>
</dbReference>
<reference evidence="5" key="1">
    <citation type="submission" date="2016-08" db="EMBL/GenBank/DDBJ databases">
        <authorList>
            <person name="Varghese N."/>
            <person name="Submissions Spin"/>
        </authorList>
    </citation>
    <scope>NUCLEOTIDE SEQUENCE [LARGE SCALE GENOMIC DNA]</scope>
    <source>
        <strain evidence="5">SGD-1123</strain>
    </source>
</reference>
<dbReference type="PANTHER" id="PTHR45833">
    <property type="entry name" value="METHIONINE SYNTHASE"/>
    <property type="match status" value="1"/>
</dbReference>
<protein>
    <submittedName>
        <fullName evidence="4">Methanogenic corrinoid protein MtbC1</fullName>
    </submittedName>
</protein>
<evidence type="ECO:0000256" key="2">
    <source>
        <dbReference type="ARBA" id="ARBA00023285"/>
    </source>
</evidence>
<dbReference type="GO" id="GO:0046653">
    <property type="term" value="P:tetrahydrofolate metabolic process"/>
    <property type="evidence" value="ECO:0007669"/>
    <property type="project" value="TreeGrafter"/>
</dbReference>
<dbReference type="CDD" id="cd02065">
    <property type="entry name" value="B12-binding_like"/>
    <property type="match status" value="1"/>
</dbReference>
<dbReference type="GO" id="GO:0008705">
    <property type="term" value="F:methionine synthase activity"/>
    <property type="evidence" value="ECO:0007669"/>
    <property type="project" value="TreeGrafter"/>
</dbReference>
<dbReference type="Pfam" id="PF02310">
    <property type="entry name" value="B12-binding"/>
    <property type="match status" value="1"/>
</dbReference>
<keyword evidence="5" id="KW-1185">Reference proteome</keyword>
<dbReference type="AlphaFoldDB" id="A0A0V8HG93"/>
<keyword evidence="2" id="KW-0170">Cobalt</keyword>
<dbReference type="Pfam" id="PF02607">
    <property type="entry name" value="B12-binding_2"/>
    <property type="match status" value="1"/>
</dbReference>
<dbReference type="InterPro" id="IPR036594">
    <property type="entry name" value="Meth_synthase_dom"/>
</dbReference>
<proteinExistence type="predicted"/>
<dbReference type="PROSITE" id="PS51332">
    <property type="entry name" value="B12_BINDING"/>
    <property type="match status" value="1"/>
</dbReference>
<dbReference type="GO" id="GO:0005829">
    <property type="term" value="C:cytosol"/>
    <property type="evidence" value="ECO:0007669"/>
    <property type="project" value="TreeGrafter"/>
</dbReference>
<gene>
    <name evidence="4" type="ORF">GA0061094_2932</name>
</gene>
<dbReference type="Proteomes" id="UP000181997">
    <property type="component" value="Unassembled WGS sequence"/>
</dbReference>
<organism evidence="4 5">
    <name type="scientific">[Bacillus] enclensis</name>
    <dbReference type="NCBI Taxonomy" id="1402860"/>
    <lineage>
        <taxon>Bacteria</taxon>
        <taxon>Bacillati</taxon>
        <taxon>Bacillota</taxon>
        <taxon>Bacilli</taxon>
        <taxon>Bacillales</taxon>
        <taxon>Bacillaceae</taxon>
        <taxon>Rossellomorea</taxon>
    </lineage>
</organism>